<feature type="signal peptide" evidence="1">
    <location>
        <begin position="1"/>
        <end position="28"/>
    </location>
</feature>
<dbReference type="GO" id="GO:0051537">
    <property type="term" value="F:2 iron, 2 sulfur cluster binding"/>
    <property type="evidence" value="ECO:0007669"/>
    <property type="project" value="InterPro"/>
</dbReference>
<dbReference type="InterPro" id="IPR036922">
    <property type="entry name" value="Rieske_2Fe-2S_sf"/>
</dbReference>
<name>A0A1P8MXU4_9RHOB</name>
<dbReference type="RefSeq" id="WP_076629323.1">
    <property type="nucleotide sequence ID" value="NZ_CP019312.1"/>
</dbReference>
<evidence type="ECO:0000313" key="3">
    <source>
        <dbReference type="Proteomes" id="UP000186336"/>
    </source>
</evidence>
<dbReference type="OrthoDB" id="7650905at2"/>
<evidence type="ECO:0000256" key="1">
    <source>
        <dbReference type="SAM" id="SignalP"/>
    </source>
</evidence>
<proteinExistence type="predicted"/>
<dbReference type="EMBL" id="CP019312">
    <property type="protein sequence ID" value="APX12900.1"/>
    <property type="molecule type" value="Genomic_DNA"/>
</dbReference>
<evidence type="ECO:0000313" key="2">
    <source>
        <dbReference type="EMBL" id="APX12900.1"/>
    </source>
</evidence>
<organism evidence="2 3">
    <name type="scientific">Tateyamaria omphalii</name>
    <dbReference type="NCBI Taxonomy" id="299262"/>
    <lineage>
        <taxon>Bacteria</taxon>
        <taxon>Pseudomonadati</taxon>
        <taxon>Pseudomonadota</taxon>
        <taxon>Alphaproteobacteria</taxon>
        <taxon>Rhodobacterales</taxon>
        <taxon>Roseobacteraceae</taxon>
        <taxon>Tateyamaria</taxon>
    </lineage>
</organism>
<keyword evidence="1" id="KW-0732">Signal</keyword>
<accession>A0A1P8MXU4</accession>
<feature type="chain" id="PRO_5011981031" description="Rieske domain-containing protein" evidence="1">
    <location>
        <begin position="29"/>
        <end position="190"/>
    </location>
</feature>
<dbReference type="Proteomes" id="UP000186336">
    <property type="component" value="Chromosome"/>
</dbReference>
<dbReference type="STRING" id="299262.BWR18_15320"/>
<dbReference type="AlphaFoldDB" id="A0A1P8MXU4"/>
<dbReference type="Gene3D" id="2.102.10.10">
    <property type="entry name" value="Rieske [2Fe-2S] iron-sulphur domain"/>
    <property type="match status" value="1"/>
</dbReference>
<reference evidence="2 3" key="1">
    <citation type="submission" date="2017-01" db="EMBL/GenBank/DDBJ databases">
        <title>Complete genome of Tateyamaria omphalii DOK1-4 isolated from seawater in Dokdo.</title>
        <authorList>
            <person name="Kim J.H."/>
            <person name="Chi W.-J."/>
        </authorList>
    </citation>
    <scope>NUCLEOTIDE SEQUENCE [LARGE SCALE GENOMIC DNA]</scope>
    <source>
        <strain evidence="2 3">DOK1-4</strain>
    </source>
</reference>
<gene>
    <name evidence="2" type="ORF">BWR18_15320</name>
</gene>
<dbReference type="KEGG" id="tom:BWR18_15320"/>
<sequence length="190" mass="20619">MHKLTRRHVIARLTGATTALFCPAILNAQTNLARDWGDIPTDQPIGEDRLIEVAPGLAEIDLTELRPGEIAVIARPTDDPEYSETGMTQYVAVHHRTEDQIAFGEANDREGTVQDPRYFVVNLLCTHRGSAVGLTGDPLAPFACTDQRERHASVFDVTGMGVAGASQDEYLSVPDHMVTETAAGIILELA</sequence>
<evidence type="ECO:0008006" key="4">
    <source>
        <dbReference type="Google" id="ProtNLM"/>
    </source>
</evidence>
<keyword evidence="3" id="KW-1185">Reference proteome</keyword>
<protein>
    <recommendedName>
        <fullName evidence="4">Rieske domain-containing protein</fullName>
    </recommendedName>
</protein>